<sequence>MAKLCVPTARMQRVDMSFLPDDDRVRMHWKMPFPDGLENASGKGTTD</sequence>
<comment type="caution">
    <text evidence="1">The sequence shown here is derived from an EMBL/GenBank/DDBJ whole genome shotgun (WGS) entry which is preliminary data.</text>
</comment>
<evidence type="ECO:0000313" key="1">
    <source>
        <dbReference type="EMBL" id="CBI11395.1"/>
    </source>
</evidence>
<gene>
    <name evidence="1" type="ORF">CARN7_2220</name>
</gene>
<protein>
    <submittedName>
        <fullName evidence="1">Uncharacterized protein</fullName>
    </submittedName>
</protein>
<accession>E6QVX2</accession>
<proteinExistence type="predicted"/>
<name>E6QVX2_9ZZZZ</name>
<dbReference type="AlphaFoldDB" id="E6QVX2"/>
<reference evidence="1" key="1">
    <citation type="submission" date="2009-10" db="EMBL/GenBank/DDBJ databases">
        <title>Diversity of trophic interactions inside an arsenic-rich microbial ecosystem.</title>
        <authorList>
            <person name="Bertin P.N."/>
            <person name="Heinrich-Salmeron A."/>
            <person name="Pelletier E."/>
            <person name="Goulhen-Chollet F."/>
            <person name="Arsene-Ploetze F."/>
            <person name="Gallien S."/>
            <person name="Calteau A."/>
            <person name="Vallenet D."/>
            <person name="Casiot C."/>
            <person name="Chane-Woon-Ming B."/>
            <person name="Giloteaux L."/>
            <person name="Barakat M."/>
            <person name="Bonnefoy V."/>
            <person name="Bruneel O."/>
            <person name="Chandler M."/>
            <person name="Cleiss J."/>
            <person name="Duran R."/>
            <person name="Elbaz-Poulichet F."/>
            <person name="Fonknechten N."/>
            <person name="Lauga B."/>
            <person name="Mornico D."/>
            <person name="Ortet P."/>
            <person name="Schaeffer C."/>
            <person name="Siguier P."/>
            <person name="Alexander Thil Smith A."/>
            <person name="Van Dorsselaer A."/>
            <person name="Weissenbach J."/>
            <person name="Medigue C."/>
            <person name="Le Paslier D."/>
        </authorList>
    </citation>
    <scope>NUCLEOTIDE SEQUENCE</scope>
</reference>
<dbReference type="EMBL" id="CABR01000140">
    <property type="protein sequence ID" value="CBI11395.1"/>
    <property type="molecule type" value="Genomic_DNA"/>
</dbReference>
<organism evidence="1">
    <name type="scientific">mine drainage metagenome</name>
    <dbReference type="NCBI Taxonomy" id="410659"/>
    <lineage>
        <taxon>unclassified sequences</taxon>
        <taxon>metagenomes</taxon>
        <taxon>ecological metagenomes</taxon>
    </lineage>
</organism>